<evidence type="ECO:0000313" key="2">
    <source>
        <dbReference type="EMBL" id="KAF4385037.1"/>
    </source>
</evidence>
<proteinExistence type="predicted"/>
<name>A0A7J6GQ72_CANSA</name>
<dbReference type="AlphaFoldDB" id="A0A7J6GQ72"/>
<comment type="caution">
    <text evidence="2">The sequence shown here is derived from an EMBL/GenBank/DDBJ whole genome shotgun (WGS) entry which is preliminary data.</text>
</comment>
<dbReference type="Proteomes" id="UP000583929">
    <property type="component" value="Unassembled WGS sequence"/>
</dbReference>
<reference evidence="2 3" key="1">
    <citation type="journal article" date="2020" name="bioRxiv">
        <title>Sequence and annotation of 42 cannabis genomes reveals extensive copy number variation in cannabinoid synthesis and pathogen resistance genes.</title>
        <authorList>
            <person name="Mckernan K.J."/>
            <person name="Helbert Y."/>
            <person name="Kane L.T."/>
            <person name="Ebling H."/>
            <person name="Zhang L."/>
            <person name="Liu B."/>
            <person name="Eaton Z."/>
            <person name="Mclaughlin S."/>
            <person name="Kingan S."/>
            <person name="Baybayan P."/>
            <person name="Concepcion G."/>
            <person name="Jordan M."/>
            <person name="Riva A."/>
            <person name="Barbazuk W."/>
            <person name="Harkins T."/>
        </authorList>
    </citation>
    <scope>NUCLEOTIDE SEQUENCE [LARGE SCALE GENOMIC DNA]</scope>
    <source>
        <strain evidence="3">cv. Jamaican Lion 4</strain>
        <tissue evidence="2">Leaf</tissue>
    </source>
</reference>
<accession>A0A7J6GQ72</accession>
<sequence>MAQQAAKPQQDHKKRRTNTKVTTVTTATNTREFKRAPTNLSQEESELTSVYAMVAIVLKLAEEEVSELRTETKMTTMNMHIETGVTILTISSPKESRIPSLPGSPRASFTISVTSLARPSFTISVTLLTPKSPKLKKSARLSTRTSFLLLMISDLFSPKSSLSDYNSKLQTVGVPHLSSLDAFVEARNTGRT</sequence>
<gene>
    <name evidence="2" type="ORF">G4B88_017838</name>
</gene>
<evidence type="ECO:0000256" key="1">
    <source>
        <dbReference type="SAM" id="MobiDB-lite"/>
    </source>
</evidence>
<protein>
    <submittedName>
        <fullName evidence="2">Uncharacterized protein</fullName>
    </submittedName>
</protein>
<keyword evidence="3" id="KW-1185">Reference proteome</keyword>
<dbReference type="EMBL" id="JAATIQ010000088">
    <property type="protein sequence ID" value="KAF4385037.1"/>
    <property type="molecule type" value="Genomic_DNA"/>
</dbReference>
<organism evidence="2 3">
    <name type="scientific">Cannabis sativa</name>
    <name type="common">Hemp</name>
    <name type="synonym">Marijuana</name>
    <dbReference type="NCBI Taxonomy" id="3483"/>
    <lineage>
        <taxon>Eukaryota</taxon>
        <taxon>Viridiplantae</taxon>
        <taxon>Streptophyta</taxon>
        <taxon>Embryophyta</taxon>
        <taxon>Tracheophyta</taxon>
        <taxon>Spermatophyta</taxon>
        <taxon>Magnoliopsida</taxon>
        <taxon>eudicotyledons</taxon>
        <taxon>Gunneridae</taxon>
        <taxon>Pentapetalae</taxon>
        <taxon>rosids</taxon>
        <taxon>fabids</taxon>
        <taxon>Rosales</taxon>
        <taxon>Cannabaceae</taxon>
        <taxon>Cannabis</taxon>
    </lineage>
</organism>
<evidence type="ECO:0000313" key="3">
    <source>
        <dbReference type="Proteomes" id="UP000583929"/>
    </source>
</evidence>
<feature type="region of interest" description="Disordered" evidence="1">
    <location>
        <begin position="1"/>
        <end position="20"/>
    </location>
</feature>